<evidence type="ECO:0008006" key="3">
    <source>
        <dbReference type="Google" id="ProtNLM"/>
    </source>
</evidence>
<organism evidence="1 2">
    <name type="scientific">Pseudomonas anguilliseptica</name>
    <dbReference type="NCBI Taxonomy" id="53406"/>
    <lineage>
        <taxon>Bacteria</taxon>
        <taxon>Pseudomonadati</taxon>
        <taxon>Pseudomonadota</taxon>
        <taxon>Gammaproteobacteria</taxon>
        <taxon>Pseudomonadales</taxon>
        <taxon>Pseudomonadaceae</taxon>
        <taxon>Pseudomonas</taxon>
    </lineage>
</organism>
<dbReference type="Gene3D" id="1.10.150.20">
    <property type="entry name" value="5' to 3' exonuclease, C-terminal subdomain"/>
    <property type="match status" value="1"/>
</dbReference>
<sequence length="78" mass="8376">MAFNHTERLSLLAIKGVGPTVIKRFEELGIDSLAQLATYRAEDIAEMVAAMLGSTCWKNSPQAKAALNAAIARAKDSQ</sequence>
<dbReference type="OrthoDB" id="4467269at2"/>
<accession>A0A1H4WZC2</accession>
<dbReference type="STRING" id="53406.SAMN05421553_1807"/>
<evidence type="ECO:0000313" key="1">
    <source>
        <dbReference type="EMBL" id="SEC98663.1"/>
    </source>
</evidence>
<gene>
    <name evidence="1" type="ORF">SAMN05421553_1807</name>
</gene>
<proteinExistence type="predicted"/>
<evidence type="ECO:0000313" key="2">
    <source>
        <dbReference type="Proteomes" id="UP000242849"/>
    </source>
</evidence>
<dbReference type="Proteomes" id="UP000242849">
    <property type="component" value="Unassembled WGS sequence"/>
</dbReference>
<dbReference type="EMBL" id="FNSC01000001">
    <property type="protein sequence ID" value="SEC98663.1"/>
    <property type="molecule type" value="Genomic_DNA"/>
</dbReference>
<dbReference type="RefSeq" id="WP_090379350.1">
    <property type="nucleotide sequence ID" value="NZ_FNSC01000001.1"/>
</dbReference>
<reference evidence="2" key="1">
    <citation type="submission" date="2016-10" db="EMBL/GenBank/DDBJ databases">
        <authorList>
            <person name="Varghese N."/>
            <person name="Submissions S."/>
        </authorList>
    </citation>
    <scope>NUCLEOTIDE SEQUENCE [LARGE SCALE GENOMIC DNA]</scope>
    <source>
        <strain evidence="2">DSM 12111</strain>
    </source>
</reference>
<dbReference type="AlphaFoldDB" id="A0A1H4WZC2"/>
<name>A0A1H4WZC2_PSEAG</name>
<keyword evidence="2" id="KW-1185">Reference proteome</keyword>
<protein>
    <recommendedName>
        <fullName evidence="3">Helix-hairpin-helix domain-containing protein</fullName>
    </recommendedName>
</protein>